<feature type="signal peptide" evidence="1">
    <location>
        <begin position="1"/>
        <end position="26"/>
    </location>
</feature>
<protein>
    <submittedName>
        <fullName evidence="2">Uncharacterized protein</fullName>
    </submittedName>
</protein>
<reference evidence="2" key="1">
    <citation type="journal article" date="2012" name="J. Microbiol. Biotechnol.">
        <title>Ramlibacter ginsenosidimutans sp. nov., with ginsenoside-converting activity.</title>
        <authorList>
            <person name="Wang L."/>
            <person name="An D.S."/>
            <person name="Kim S.G."/>
            <person name="Jin F.X."/>
            <person name="Kim S.C."/>
            <person name="Lee S.T."/>
            <person name="Im W.T."/>
        </authorList>
    </citation>
    <scope>NUCLEOTIDE SEQUENCE</scope>
    <source>
        <strain evidence="2">KACC 17527</strain>
    </source>
</reference>
<reference evidence="2" key="2">
    <citation type="submission" date="2021-01" db="EMBL/GenBank/DDBJ databases">
        <authorList>
            <person name="Kang M."/>
        </authorList>
    </citation>
    <scope>NUCLEOTIDE SEQUENCE</scope>
    <source>
        <strain evidence="2">KACC 17527</strain>
    </source>
</reference>
<dbReference type="Proteomes" id="UP000630528">
    <property type="component" value="Unassembled WGS sequence"/>
</dbReference>
<accession>A0A934WNU4</accession>
<keyword evidence="3" id="KW-1185">Reference proteome</keyword>
<dbReference type="AlphaFoldDB" id="A0A934WNU4"/>
<proteinExistence type="predicted"/>
<comment type="caution">
    <text evidence="2">The sequence shown here is derived from an EMBL/GenBank/DDBJ whole genome shotgun (WGS) entry which is preliminary data.</text>
</comment>
<organism evidence="2 3">
    <name type="scientific">Ramlibacter ginsenosidimutans</name>
    <dbReference type="NCBI Taxonomy" id="502333"/>
    <lineage>
        <taxon>Bacteria</taxon>
        <taxon>Pseudomonadati</taxon>
        <taxon>Pseudomonadota</taxon>
        <taxon>Betaproteobacteria</taxon>
        <taxon>Burkholderiales</taxon>
        <taxon>Comamonadaceae</taxon>
        <taxon>Ramlibacter</taxon>
    </lineage>
</organism>
<name>A0A934WNU4_9BURK</name>
<dbReference type="EMBL" id="JAEPWM010000017">
    <property type="protein sequence ID" value="MBK6009274.1"/>
    <property type="molecule type" value="Genomic_DNA"/>
</dbReference>
<sequence length="144" mass="16548">MKKFQTLAAALAIGLGAAAAGQAAFAQDRDTTVMRDTPNGVVTKHIRREVDGPVVHRTVRVDRPDGTTVIRHVNRWRGDDAYRHHDVNYRDHDRGYYRDHDRGMHRTVVIHHREVPMRHVVVREVHRHPAYVVNRHVTVIHNAG</sequence>
<evidence type="ECO:0000313" key="2">
    <source>
        <dbReference type="EMBL" id="MBK6009274.1"/>
    </source>
</evidence>
<gene>
    <name evidence="2" type="ORF">JJB11_24510</name>
</gene>
<dbReference type="RefSeq" id="WP_201177743.1">
    <property type="nucleotide sequence ID" value="NZ_JAEPWM010000017.1"/>
</dbReference>
<keyword evidence="1" id="KW-0732">Signal</keyword>
<feature type="chain" id="PRO_5037390185" evidence="1">
    <location>
        <begin position="27"/>
        <end position="144"/>
    </location>
</feature>
<evidence type="ECO:0000313" key="3">
    <source>
        <dbReference type="Proteomes" id="UP000630528"/>
    </source>
</evidence>
<evidence type="ECO:0000256" key="1">
    <source>
        <dbReference type="SAM" id="SignalP"/>
    </source>
</evidence>